<evidence type="ECO:0000256" key="9">
    <source>
        <dbReference type="PIRNR" id="PIRNR023869"/>
    </source>
</evidence>
<dbReference type="Gene3D" id="3.10.450.580">
    <property type="entry name" value="Mediator complex, subunit Med6"/>
    <property type="match status" value="1"/>
</dbReference>
<sequence length="233" mass="26558">MMMMPGKTPVQENLLGLSWHDSTWIPVLNPSNVMDYFTERSNPFYDRLCNNEIIKMQRLSPDQLTTMTGTEYILLHVQEPILYVIRKQNRISPTAATAIANYYIIAGVVYQAPDLGSIVSSRVLSTIHHLQSAFDEASGCSRYHPSKGYSWDFKNGKALATKKETPVRDEPGSLFQRQRVDMLLAELVRKFPLPVPKPVHQAAEPPIEIKQEPKDRSEKKDMKPPPEKKPRVN</sequence>
<dbReference type="GO" id="GO:0006357">
    <property type="term" value="P:regulation of transcription by RNA polymerase II"/>
    <property type="evidence" value="ECO:0007669"/>
    <property type="project" value="InterPro"/>
</dbReference>
<evidence type="ECO:0000256" key="1">
    <source>
        <dbReference type="ARBA" id="ARBA00004123"/>
    </source>
</evidence>
<dbReference type="OMA" id="KKDMKPP"/>
<evidence type="ECO:0000256" key="4">
    <source>
        <dbReference type="ARBA" id="ARBA00023015"/>
    </source>
</evidence>
<reference evidence="11 13" key="1">
    <citation type="journal article" date="2014" name="Curr. Biol.">
        <title>The genome of the clonal raider ant Cerapachys biroi.</title>
        <authorList>
            <person name="Oxley P.R."/>
            <person name="Ji L."/>
            <person name="Fetter-Pruneda I."/>
            <person name="McKenzie S.K."/>
            <person name="Li C."/>
            <person name="Hu H."/>
            <person name="Zhang G."/>
            <person name="Kronauer D.J."/>
        </authorList>
    </citation>
    <scope>NUCLEOTIDE SEQUENCE [LARGE SCALE GENOMIC DNA]</scope>
</reference>
<evidence type="ECO:0000256" key="10">
    <source>
        <dbReference type="SAM" id="MobiDB-lite"/>
    </source>
</evidence>
<evidence type="ECO:0000256" key="5">
    <source>
        <dbReference type="ARBA" id="ARBA00023159"/>
    </source>
</evidence>
<organism evidence="11 13">
    <name type="scientific">Ooceraea biroi</name>
    <name type="common">Clonal raider ant</name>
    <name type="synonym">Cerapachys biroi</name>
    <dbReference type="NCBI Taxonomy" id="2015173"/>
    <lineage>
        <taxon>Eukaryota</taxon>
        <taxon>Metazoa</taxon>
        <taxon>Ecdysozoa</taxon>
        <taxon>Arthropoda</taxon>
        <taxon>Hexapoda</taxon>
        <taxon>Insecta</taxon>
        <taxon>Pterygota</taxon>
        <taxon>Neoptera</taxon>
        <taxon>Endopterygota</taxon>
        <taxon>Hymenoptera</taxon>
        <taxon>Apocrita</taxon>
        <taxon>Aculeata</taxon>
        <taxon>Formicoidea</taxon>
        <taxon>Formicidae</taxon>
        <taxon>Dorylinae</taxon>
        <taxon>Ooceraea</taxon>
    </lineage>
</organism>
<keyword evidence="7 9" id="KW-0539">Nucleus</keyword>
<comment type="similarity">
    <text evidence="2 9">Belongs to the Mediator complex subunit 6 family.</text>
</comment>
<keyword evidence="5 9" id="KW-0010">Activator</keyword>
<comment type="subcellular location">
    <subcellularLocation>
        <location evidence="1 9">Nucleus</location>
    </subcellularLocation>
</comment>
<comment type="subunit">
    <text evidence="9">Component of the Mediator complex.</text>
</comment>
<keyword evidence="13" id="KW-1185">Reference proteome</keyword>
<dbReference type="InterPro" id="IPR007018">
    <property type="entry name" value="Mediator_Med6"/>
</dbReference>
<dbReference type="PIRSF" id="PIRSF023869">
    <property type="entry name" value="Mediator_MED6_meta/pln"/>
    <property type="match status" value="1"/>
</dbReference>
<evidence type="ECO:0000256" key="2">
    <source>
        <dbReference type="ARBA" id="ARBA00007526"/>
    </source>
</evidence>
<evidence type="ECO:0000313" key="13">
    <source>
        <dbReference type="Proteomes" id="UP000053097"/>
    </source>
</evidence>
<keyword evidence="6 9" id="KW-0804">Transcription</keyword>
<dbReference type="GO" id="GO:0016592">
    <property type="term" value="C:mediator complex"/>
    <property type="evidence" value="ECO:0007669"/>
    <property type="project" value="InterPro"/>
</dbReference>
<dbReference type="EMBL" id="KK107185">
    <property type="protein sequence ID" value="EZA55763.1"/>
    <property type="molecule type" value="Genomic_DNA"/>
</dbReference>
<comment type="function">
    <text evidence="9">Component of the Mediator complex, a coactivator involved in the regulated transcription of nearly all RNA polymerase II-dependent genes. Mediator functions as a bridge to convey information from gene-specific regulatory proteins to the basal RNA polymerase II transcription machinery. Mediator is recruited to promoters by direct interactions with regulatory proteins and serves as a scaffold for the assembly of a functional preinitiation complex with RNA polymerase II and the general transcription factors.</text>
</comment>
<proteinExistence type="inferred from homology"/>
<reference evidence="12 14" key="2">
    <citation type="journal article" date="2018" name="Genome Res.">
        <title>The genomic architecture and molecular evolution of ant odorant receptors.</title>
        <authorList>
            <person name="McKenzie S.K."/>
            <person name="Kronauer D.J.C."/>
        </authorList>
    </citation>
    <scope>NUCLEOTIDE SEQUENCE [LARGE SCALE GENOMIC DNA]</scope>
    <source>
        <strain evidence="12">Clonal line C1</strain>
    </source>
</reference>
<feature type="region of interest" description="Disordered" evidence="10">
    <location>
        <begin position="195"/>
        <end position="233"/>
    </location>
</feature>
<dbReference type="AlphaFoldDB" id="A0A026WIG6"/>
<evidence type="ECO:0000313" key="12">
    <source>
        <dbReference type="EMBL" id="RLU15690.1"/>
    </source>
</evidence>
<keyword evidence="4 9" id="KW-0805">Transcription regulation</keyword>
<reference evidence="12" key="3">
    <citation type="submission" date="2018-07" db="EMBL/GenBank/DDBJ databases">
        <authorList>
            <person name="Mckenzie S.K."/>
            <person name="Kronauer D.J.C."/>
        </authorList>
    </citation>
    <scope>NUCLEOTIDE SEQUENCE</scope>
    <source>
        <strain evidence="12">Clonal line C1</strain>
    </source>
</reference>
<dbReference type="GO" id="GO:0003712">
    <property type="term" value="F:transcription coregulator activity"/>
    <property type="evidence" value="ECO:0007669"/>
    <property type="project" value="InterPro"/>
</dbReference>
<evidence type="ECO:0000313" key="11">
    <source>
        <dbReference type="EMBL" id="EZA55763.1"/>
    </source>
</evidence>
<evidence type="ECO:0000256" key="3">
    <source>
        <dbReference type="ARBA" id="ARBA00020634"/>
    </source>
</evidence>
<dbReference type="PANTHER" id="PTHR13104">
    <property type="entry name" value="MED-6-RELATED"/>
    <property type="match status" value="1"/>
</dbReference>
<dbReference type="Proteomes" id="UP000053097">
    <property type="component" value="Unassembled WGS sequence"/>
</dbReference>
<evidence type="ECO:0000256" key="8">
    <source>
        <dbReference type="ARBA" id="ARBA00031259"/>
    </source>
</evidence>
<dbReference type="InterPro" id="IPR016820">
    <property type="entry name" value="Mediator_Med6_met/pln"/>
</dbReference>
<dbReference type="InterPro" id="IPR038566">
    <property type="entry name" value="Mediator_Med6_sf"/>
</dbReference>
<dbReference type="STRING" id="2015173.A0A026WIG6"/>
<dbReference type="Pfam" id="PF04934">
    <property type="entry name" value="Med6"/>
    <property type="match status" value="1"/>
</dbReference>
<evidence type="ECO:0000256" key="7">
    <source>
        <dbReference type="ARBA" id="ARBA00023242"/>
    </source>
</evidence>
<protein>
    <recommendedName>
        <fullName evidence="3 9">Mediator of RNA polymerase II transcription subunit 6</fullName>
    </recommendedName>
    <alternativeName>
        <fullName evidence="8 9">Mediator complex subunit 6</fullName>
    </alternativeName>
</protein>
<name>A0A026WIG6_OOCBI</name>
<evidence type="ECO:0000256" key="6">
    <source>
        <dbReference type="ARBA" id="ARBA00023163"/>
    </source>
</evidence>
<dbReference type="EMBL" id="QOIP01000012">
    <property type="protein sequence ID" value="RLU15690.1"/>
    <property type="molecule type" value="Genomic_DNA"/>
</dbReference>
<gene>
    <name evidence="12" type="ORF">DMN91_011445</name>
    <name evidence="11" type="ORF">X777_03937</name>
</gene>
<dbReference type="Proteomes" id="UP000279307">
    <property type="component" value="Chromosome 12"/>
</dbReference>
<dbReference type="OrthoDB" id="344220at2759"/>
<evidence type="ECO:0000313" key="14">
    <source>
        <dbReference type="Proteomes" id="UP000279307"/>
    </source>
</evidence>
<accession>A0A026WIG6</accession>
<feature type="compositionally biased region" description="Basic and acidic residues" evidence="10">
    <location>
        <begin position="207"/>
        <end position="233"/>
    </location>
</feature>